<organism evidence="3 4">
    <name type="scientific">Salipiger thiooxidans</name>
    <dbReference type="NCBI Taxonomy" id="282683"/>
    <lineage>
        <taxon>Bacteria</taxon>
        <taxon>Pseudomonadati</taxon>
        <taxon>Pseudomonadota</taxon>
        <taxon>Alphaproteobacteria</taxon>
        <taxon>Rhodobacterales</taxon>
        <taxon>Roseobacteraceae</taxon>
        <taxon>Salipiger</taxon>
    </lineage>
</organism>
<sequence>MRRIAALILSTALVAGSGAGLAVAQVEEAPETEAPAEEDGLMKRGAEMFLRGLMDELDPALRGLEDLAGEMQPALRSFAKEMGPALHELMGKVRDWSDYHPPEMLPNGDIILRKRLPGEEEEEEAPSPFDSPSDGSEIEL</sequence>
<evidence type="ECO:0000313" key="3">
    <source>
        <dbReference type="EMBL" id="SDE15433.1"/>
    </source>
</evidence>
<dbReference type="RefSeq" id="WP_089954395.1">
    <property type="nucleotide sequence ID" value="NZ_FNAV01000001.1"/>
</dbReference>
<evidence type="ECO:0000313" key="4">
    <source>
        <dbReference type="Proteomes" id="UP000198994"/>
    </source>
</evidence>
<feature type="chain" id="PRO_5011517591" description="AAA+ family ATPase" evidence="2">
    <location>
        <begin position="25"/>
        <end position="140"/>
    </location>
</feature>
<keyword evidence="2" id="KW-0732">Signal</keyword>
<evidence type="ECO:0008006" key="5">
    <source>
        <dbReference type="Google" id="ProtNLM"/>
    </source>
</evidence>
<dbReference type="Proteomes" id="UP000198994">
    <property type="component" value="Unassembled WGS sequence"/>
</dbReference>
<keyword evidence="4" id="KW-1185">Reference proteome</keyword>
<dbReference type="AlphaFoldDB" id="A0A1G7AL14"/>
<feature type="signal peptide" evidence="2">
    <location>
        <begin position="1"/>
        <end position="24"/>
    </location>
</feature>
<accession>A0A1G7AL14</accession>
<feature type="region of interest" description="Disordered" evidence="1">
    <location>
        <begin position="113"/>
        <end position="140"/>
    </location>
</feature>
<dbReference type="EMBL" id="FNAV01000001">
    <property type="protein sequence ID" value="SDE15433.1"/>
    <property type="molecule type" value="Genomic_DNA"/>
</dbReference>
<dbReference type="OrthoDB" id="7308154at2"/>
<evidence type="ECO:0000256" key="1">
    <source>
        <dbReference type="SAM" id="MobiDB-lite"/>
    </source>
</evidence>
<reference evidence="4" key="1">
    <citation type="submission" date="2016-10" db="EMBL/GenBank/DDBJ databases">
        <authorList>
            <person name="Varghese N."/>
            <person name="Submissions S."/>
        </authorList>
    </citation>
    <scope>NUCLEOTIDE SEQUENCE [LARGE SCALE GENOMIC DNA]</scope>
    <source>
        <strain evidence="4">DSM 10146</strain>
    </source>
</reference>
<dbReference type="STRING" id="282683.SAMN04488105_101227"/>
<proteinExistence type="predicted"/>
<evidence type="ECO:0000256" key="2">
    <source>
        <dbReference type="SAM" id="SignalP"/>
    </source>
</evidence>
<protein>
    <recommendedName>
        <fullName evidence="5">AAA+ family ATPase</fullName>
    </recommendedName>
</protein>
<name>A0A1G7AL14_9RHOB</name>
<gene>
    <name evidence="3" type="ORF">SAMN04488105_101227</name>
</gene>